<protein>
    <submittedName>
        <fullName evidence="3">Polymer-forming cytoskeletal protein</fullName>
    </submittedName>
</protein>
<dbReference type="RefSeq" id="WP_116650538.1">
    <property type="nucleotide sequence ID" value="NZ_QUZK01000034.1"/>
</dbReference>
<proteinExistence type="inferred from homology"/>
<feature type="region of interest" description="Disordered" evidence="2">
    <location>
        <begin position="1"/>
        <end position="45"/>
    </location>
</feature>
<gene>
    <name evidence="3" type="ORF">DZC52_07655</name>
</gene>
<evidence type="ECO:0000256" key="1">
    <source>
        <dbReference type="ARBA" id="ARBA00044755"/>
    </source>
</evidence>
<dbReference type="PANTHER" id="PTHR35024">
    <property type="entry name" value="HYPOTHETICAL CYTOSOLIC PROTEIN"/>
    <property type="match status" value="1"/>
</dbReference>
<dbReference type="PANTHER" id="PTHR35024:SF4">
    <property type="entry name" value="POLYMER-FORMING CYTOSKELETAL PROTEIN"/>
    <property type="match status" value="1"/>
</dbReference>
<comment type="caution">
    <text evidence="3">The sequence shown here is derived from an EMBL/GenBank/DDBJ whole genome shotgun (WGS) entry which is preliminary data.</text>
</comment>
<name>A0A3E1K915_9GAMM</name>
<feature type="compositionally biased region" description="Low complexity" evidence="2">
    <location>
        <begin position="16"/>
        <end position="34"/>
    </location>
</feature>
<reference evidence="3 4" key="1">
    <citation type="submission" date="2018-08" db="EMBL/GenBank/DDBJ databases">
        <title>Wenzhouxiangella salilacus sp. nov., a novel bacterium isolated from a saline lake in Xinjiang Province, China.</title>
        <authorList>
            <person name="Han S."/>
        </authorList>
    </citation>
    <scope>NUCLEOTIDE SEQUENCE [LARGE SCALE GENOMIC DNA]</scope>
    <source>
        <strain evidence="3 4">XDB06</strain>
    </source>
</reference>
<dbReference type="OrthoDB" id="9811682at2"/>
<sequence>MFNKRDQHESEATAGASRSSETASAPRPAPRSSSGTAMIGPSINVDGKLRGEEDLVIEGKVKGTVELKNNSVTIGSQGDVAADIYAHSIFVDGTMDGNLVASEQVVIRKSARVKGSIAAPRVSLEDGAQFNGSIDMDAKGETLSKAFSGQKSASGSSAGAKTESPHSDTGAGKTGSEAGKQVSH</sequence>
<feature type="compositionally biased region" description="Basic and acidic residues" evidence="2">
    <location>
        <begin position="1"/>
        <end position="11"/>
    </location>
</feature>
<dbReference type="InterPro" id="IPR007607">
    <property type="entry name" value="BacA/B"/>
</dbReference>
<evidence type="ECO:0000256" key="2">
    <source>
        <dbReference type="SAM" id="MobiDB-lite"/>
    </source>
</evidence>
<accession>A0A3E1K915</accession>
<keyword evidence="4" id="KW-1185">Reference proteome</keyword>
<feature type="region of interest" description="Disordered" evidence="2">
    <location>
        <begin position="141"/>
        <end position="184"/>
    </location>
</feature>
<dbReference type="Proteomes" id="UP000260351">
    <property type="component" value="Unassembled WGS sequence"/>
</dbReference>
<dbReference type="EMBL" id="QUZK01000034">
    <property type="protein sequence ID" value="RFF30595.1"/>
    <property type="molecule type" value="Genomic_DNA"/>
</dbReference>
<dbReference type="Pfam" id="PF04519">
    <property type="entry name" value="Bactofilin"/>
    <property type="match status" value="1"/>
</dbReference>
<evidence type="ECO:0000313" key="4">
    <source>
        <dbReference type="Proteomes" id="UP000260351"/>
    </source>
</evidence>
<comment type="similarity">
    <text evidence="1">Belongs to the bactofilin family.</text>
</comment>
<evidence type="ECO:0000313" key="3">
    <source>
        <dbReference type="EMBL" id="RFF30595.1"/>
    </source>
</evidence>
<organism evidence="3 4">
    <name type="scientific">Wenzhouxiangella sediminis</name>
    <dbReference type="NCBI Taxonomy" id="1792836"/>
    <lineage>
        <taxon>Bacteria</taxon>
        <taxon>Pseudomonadati</taxon>
        <taxon>Pseudomonadota</taxon>
        <taxon>Gammaproteobacteria</taxon>
        <taxon>Chromatiales</taxon>
        <taxon>Wenzhouxiangellaceae</taxon>
        <taxon>Wenzhouxiangella</taxon>
    </lineage>
</organism>
<dbReference type="AlphaFoldDB" id="A0A3E1K915"/>
<feature type="compositionally biased region" description="Low complexity" evidence="2">
    <location>
        <begin position="144"/>
        <end position="161"/>
    </location>
</feature>